<evidence type="ECO:0000256" key="6">
    <source>
        <dbReference type="ARBA" id="ARBA00023004"/>
    </source>
</evidence>
<dbReference type="Gene3D" id="3.40.50.300">
    <property type="entry name" value="P-loop containing nucleotide triphosphate hydrolases"/>
    <property type="match status" value="1"/>
</dbReference>
<evidence type="ECO:0000256" key="3">
    <source>
        <dbReference type="ARBA" id="ARBA00022496"/>
    </source>
</evidence>
<dbReference type="InterPro" id="IPR015853">
    <property type="entry name" value="ABC_transpr_FbpC"/>
</dbReference>
<dbReference type="PROSITE" id="PS00211">
    <property type="entry name" value="ABC_TRANSPORTER_1"/>
    <property type="match status" value="1"/>
</dbReference>
<evidence type="ECO:0000256" key="11">
    <source>
        <dbReference type="ARBA" id="ARBA00066388"/>
    </source>
</evidence>
<evidence type="ECO:0000256" key="2">
    <source>
        <dbReference type="ARBA" id="ARBA00022475"/>
    </source>
</evidence>
<keyword evidence="4" id="KW-0547">Nucleotide-binding</keyword>
<dbReference type="Pfam" id="PF08402">
    <property type="entry name" value="TOBE_2"/>
    <property type="match status" value="1"/>
</dbReference>
<dbReference type="SMART" id="SM00382">
    <property type="entry name" value="AAA"/>
    <property type="match status" value="1"/>
</dbReference>
<proteinExistence type="predicted"/>
<dbReference type="FunFam" id="3.40.50.300:FF:000425">
    <property type="entry name" value="Probable ABC transporter, ATP-binding subunit"/>
    <property type="match status" value="1"/>
</dbReference>
<dbReference type="OrthoDB" id="2374252at2"/>
<evidence type="ECO:0000256" key="4">
    <source>
        <dbReference type="ARBA" id="ARBA00022741"/>
    </source>
</evidence>
<keyword evidence="5" id="KW-0067">ATP-binding</keyword>
<gene>
    <name evidence="14" type="ORF">ATW55_01850</name>
</gene>
<dbReference type="PANTHER" id="PTHR42781">
    <property type="entry name" value="SPERMIDINE/PUTRESCINE IMPORT ATP-BINDING PROTEIN POTA"/>
    <property type="match status" value="1"/>
</dbReference>
<dbReference type="GO" id="GO:0043190">
    <property type="term" value="C:ATP-binding cassette (ABC) transporter complex"/>
    <property type="evidence" value="ECO:0007669"/>
    <property type="project" value="InterPro"/>
</dbReference>
<dbReference type="GO" id="GO:0005524">
    <property type="term" value="F:ATP binding"/>
    <property type="evidence" value="ECO:0007669"/>
    <property type="project" value="UniProtKB-KW"/>
</dbReference>
<dbReference type="PANTHER" id="PTHR42781:SF4">
    <property type="entry name" value="SPERMIDINE_PUTRESCINE IMPORT ATP-BINDING PROTEIN POTA"/>
    <property type="match status" value="1"/>
</dbReference>
<dbReference type="InterPro" id="IPR017871">
    <property type="entry name" value="ABC_transporter-like_CS"/>
</dbReference>
<evidence type="ECO:0000256" key="9">
    <source>
        <dbReference type="ARBA" id="ARBA00052482"/>
    </source>
</evidence>
<sequence length="359" mass="39815">MANAHVVLNDVVKKYGDRSVISRVSLEIGEGQFVALLGPSGCGKTTMLNAIAGLVPIDQGQIAIGGKVVSNESYTLSPEERRIGMVFQDFALWPHLTVFDNIAFGLRVRKLNKAAIARRVEEVLDQVALPGYEKLFPHQLSGGQKQRVAIARALAPSPSLMLMDEPLSSLDAGLREQMRWELRRITQEARITTIYVTHDQIEALSMADHIVLMHNGVVEQQGAPEPMYKRPHTAFTATFLGAANLLSGRVIRRMAGRVAISCHGVTFEGTEEQDLGDEVTLVIRPQDMVMTDRNEARGLPVIVRQRAYHGAQWQYRLELVTDGSGQMLECWSPVEWATGSQITLQYDVERCRAVARKTS</sequence>
<dbReference type="Pfam" id="PF00005">
    <property type="entry name" value="ABC_tran"/>
    <property type="match status" value="1"/>
</dbReference>
<evidence type="ECO:0000256" key="5">
    <source>
        <dbReference type="ARBA" id="ARBA00022840"/>
    </source>
</evidence>
<keyword evidence="1" id="KW-0813">Transport</keyword>
<dbReference type="InterPro" id="IPR008995">
    <property type="entry name" value="Mo/tungstate-bd_C_term_dom"/>
</dbReference>
<keyword evidence="2" id="KW-1003">Cell membrane</keyword>
<keyword evidence="6" id="KW-0408">Iron</keyword>
<dbReference type="InterPro" id="IPR003593">
    <property type="entry name" value="AAA+_ATPase"/>
</dbReference>
<dbReference type="EMBL" id="LPVJ01000071">
    <property type="protein sequence ID" value="KUO94637.1"/>
    <property type="molecule type" value="Genomic_DNA"/>
</dbReference>
<evidence type="ECO:0000313" key="14">
    <source>
        <dbReference type="EMBL" id="KUO94637.1"/>
    </source>
</evidence>
<dbReference type="InterPro" id="IPR050093">
    <property type="entry name" value="ABC_SmlMolc_Importer"/>
</dbReference>
<dbReference type="GO" id="GO:0015408">
    <property type="term" value="F:ABC-type ferric iron transporter activity"/>
    <property type="evidence" value="ECO:0007669"/>
    <property type="project" value="InterPro"/>
</dbReference>
<keyword evidence="7" id="KW-0406">Ion transport</keyword>
<comment type="subunit">
    <text evidence="10">The complex is composed of two ATP-binding proteins (OpuCA), two transmembrane proteins (OpuCB and OpuCD) and a solute-binding protein (OpuCC).</text>
</comment>
<keyword evidence="8" id="KW-0472">Membrane</keyword>
<dbReference type="EC" id="7.6.2.9" evidence="11"/>
<dbReference type="CDD" id="cd03259">
    <property type="entry name" value="ABC_Carb_Solutes_like"/>
    <property type="match status" value="1"/>
</dbReference>
<accession>A0A101XNE3</accession>
<dbReference type="SUPFAM" id="SSF50331">
    <property type="entry name" value="MOP-like"/>
    <property type="match status" value="1"/>
</dbReference>
<comment type="caution">
    <text evidence="14">The sequence shown here is derived from an EMBL/GenBank/DDBJ whole genome shotgun (WGS) entry which is preliminary data.</text>
</comment>
<evidence type="ECO:0000256" key="7">
    <source>
        <dbReference type="ARBA" id="ARBA00023065"/>
    </source>
</evidence>
<evidence type="ECO:0000259" key="13">
    <source>
        <dbReference type="PROSITE" id="PS50893"/>
    </source>
</evidence>
<evidence type="ECO:0000256" key="12">
    <source>
        <dbReference type="ARBA" id="ARBA00070305"/>
    </source>
</evidence>
<dbReference type="RefSeq" id="WP_067719898.1">
    <property type="nucleotide sequence ID" value="NZ_LPVJ01000071.1"/>
</dbReference>
<keyword evidence="15" id="KW-1185">Reference proteome</keyword>
<name>A0A101XNE3_9BACL</name>
<evidence type="ECO:0000256" key="8">
    <source>
        <dbReference type="ARBA" id="ARBA00023136"/>
    </source>
</evidence>
<evidence type="ECO:0000256" key="10">
    <source>
        <dbReference type="ARBA" id="ARBA00063934"/>
    </source>
</evidence>
<evidence type="ECO:0000256" key="1">
    <source>
        <dbReference type="ARBA" id="ARBA00022448"/>
    </source>
</evidence>
<dbReference type="GO" id="GO:0015418">
    <property type="term" value="F:ABC-type quaternary ammonium compound transporting activity"/>
    <property type="evidence" value="ECO:0007669"/>
    <property type="project" value="UniProtKB-EC"/>
</dbReference>
<dbReference type="Proteomes" id="UP000053557">
    <property type="component" value="Unassembled WGS sequence"/>
</dbReference>
<comment type="catalytic activity">
    <reaction evidence="9">
        <text>a quaternary ammonium(out) + ATP + H2O = a quaternary ammonium(in) + ADP + phosphate + H(+)</text>
        <dbReference type="Rhea" id="RHEA:11036"/>
        <dbReference type="ChEBI" id="CHEBI:15377"/>
        <dbReference type="ChEBI" id="CHEBI:15378"/>
        <dbReference type="ChEBI" id="CHEBI:30616"/>
        <dbReference type="ChEBI" id="CHEBI:35267"/>
        <dbReference type="ChEBI" id="CHEBI:43474"/>
        <dbReference type="ChEBI" id="CHEBI:456216"/>
        <dbReference type="EC" id="7.6.2.9"/>
    </reaction>
</comment>
<dbReference type="GO" id="GO:0016887">
    <property type="term" value="F:ATP hydrolysis activity"/>
    <property type="evidence" value="ECO:0007669"/>
    <property type="project" value="InterPro"/>
</dbReference>
<dbReference type="Gene3D" id="2.40.50.100">
    <property type="match status" value="1"/>
</dbReference>
<dbReference type="InterPro" id="IPR013611">
    <property type="entry name" value="Transp-assoc_OB_typ2"/>
</dbReference>
<dbReference type="InterPro" id="IPR027417">
    <property type="entry name" value="P-loop_NTPase"/>
</dbReference>
<keyword evidence="3" id="KW-0410">Iron transport</keyword>
<dbReference type="SUPFAM" id="SSF52540">
    <property type="entry name" value="P-loop containing nucleoside triphosphate hydrolases"/>
    <property type="match status" value="1"/>
</dbReference>
<dbReference type="AlphaFoldDB" id="A0A101XNE3"/>
<feature type="domain" description="ABC transporter" evidence="13">
    <location>
        <begin position="6"/>
        <end position="240"/>
    </location>
</feature>
<protein>
    <recommendedName>
        <fullName evidence="12">Carnitine transport ATP-binding protein OpuCA</fullName>
        <ecNumber evidence="11">7.6.2.9</ecNumber>
    </recommendedName>
</protein>
<evidence type="ECO:0000313" key="15">
    <source>
        <dbReference type="Proteomes" id="UP000053557"/>
    </source>
</evidence>
<reference evidence="14 15" key="1">
    <citation type="submission" date="2015-12" db="EMBL/GenBank/DDBJ databases">
        <title>Draft genome sequence of Acidibacillus ferrooxidans ITV001, isolated from a chalcopyrite acid mine drainage site in Brazil.</title>
        <authorList>
            <person name="Dall'Agnol H."/>
            <person name="Nancucheo I."/>
            <person name="Johnson B."/>
            <person name="Oliveira R."/>
            <person name="Leite L."/>
            <person name="Pylro V."/>
            <person name="Nunes G.L."/>
            <person name="Tzotzos G."/>
            <person name="Fernandes G.R."/>
            <person name="Dutra J."/>
            <person name="Orellana S.C."/>
            <person name="Oliveira G."/>
        </authorList>
    </citation>
    <scope>NUCLEOTIDE SEQUENCE [LARGE SCALE GENOMIC DNA]</scope>
    <source>
        <strain evidence="15">ITV01</strain>
    </source>
</reference>
<dbReference type="PROSITE" id="PS50893">
    <property type="entry name" value="ABC_TRANSPORTER_2"/>
    <property type="match status" value="1"/>
</dbReference>
<dbReference type="InterPro" id="IPR003439">
    <property type="entry name" value="ABC_transporter-like_ATP-bd"/>
</dbReference>
<organism evidence="14 15">
    <name type="scientific">Ferroacidibacillus organovorans</name>
    <dbReference type="NCBI Taxonomy" id="1765683"/>
    <lineage>
        <taxon>Bacteria</taxon>
        <taxon>Bacillati</taxon>
        <taxon>Bacillota</taxon>
        <taxon>Bacilli</taxon>
        <taxon>Bacillales</taxon>
        <taxon>Alicyclobacillaceae</taxon>
        <taxon>Ferroacidibacillus</taxon>
    </lineage>
</organism>